<evidence type="ECO:0000313" key="3">
    <source>
        <dbReference type="EMBL" id="SFZ97980.1"/>
    </source>
</evidence>
<dbReference type="AlphaFoldDB" id="A0A1W1ED80"/>
<dbReference type="Pfam" id="PF01171">
    <property type="entry name" value="ATP_bind_3"/>
    <property type="match status" value="1"/>
</dbReference>
<dbReference type="InterPro" id="IPR035107">
    <property type="entry name" value="tRNA_thiolation_TtcA_Ctu1"/>
</dbReference>
<protein>
    <submittedName>
        <fullName evidence="3">tRNA(Cytosine32)-2-thiocytidine synthetase</fullName>
    </submittedName>
</protein>
<dbReference type="InterPro" id="IPR011063">
    <property type="entry name" value="TilS/TtcA_N"/>
</dbReference>
<evidence type="ECO:0000259" key="2">
    <source>
        <dbReference type="Pfam" id="PF01171"/>
    </source>
</evidence>
<dbReference type="GO" id="GO:0016740">
    <property type="term" value="F:transferase activity"/>
    <property type="evidence" value="ECO:0007669"/>
    <property type="project" value="UniProtKB-KW"/>
</dbReference>
<organism evidence="3">
    <name type="scientific">hydrothermal vent metagenome</name>
    <dbReference type="NCBI Taxonomy" id="652676"/>
    <lineage>
        <taxon>unclassified sequences</taxon>
        <taxon>metagenomes</taxon>
        <taxon>ecological metagenomes</taxon>
    </lineage>
</organism>
<dbReference type="Gene3D" id="3.40.50.620">
    <property type="entry name" value="HUPs"/>
    <property type="match status" value="1"/>
</dbReference>
<feature type="domain" description="tRNA(Ile)-lysidine/2-thiocytidine synthase N-terminal" evidence="2">
    <location>
        <begin position="49"/>
        <end position="218"/>
    </location>
</feature>
<name>A0A1W1ED80_9ZZZZ</name>
<reference evidence="3" key="1">
    <citation type="submission" date="2016-10" db="EMBL/GenBank/DDBJ databases">
        <authorList>
            <person name="de Groot N.N."/>
        </authorList>
    </citation>
    <scope>NUCLEOTIDE SEQUENCE</scope>
</reference>
<dbReference type="PANTHER" id="PTHR43686:SF1">
    <property type="entry name" value="AMINOTRAN_5 DOMAIN-CONTAINING PROTEIN"/>
    <property type="match status" value="1"/>
</dbReference>
<evidence type="ECO:0000256" key="1">
    <source>
        <dbReference type="ARBA" id="ARBA00022679"/>
    </source>
</evidence>
<accession>A0A1W1ED80</accession>
<dbReference type="PANTHER" id="PTHR43686">
    <property type="entry name" value="SULFURTRANSFERASE-RELATED"/>
    <property type="match status" value="1"/>
</dbReference>
<keyword evidence="1" id="KW-0808">Transferase</keyword>
<dbReference type="InterPro" id="IPR014729">
    <property type="entry name" value="Rossmann-like_a/b/a_fold"/>
</dbReference>
<dbReference type="PIRSF" id="PIRSF004976">
    <property type="entry name" value="ATPase_YdaO"/>
    <property type="match status" value="1"/>
</dbReference>
<sequence>MLRYAAKKRGNLEEKKIRNLPHAIPMSKKLLKVIGKTNGEFKLIGEGDKILVGLSGGKDSLALVHAMKHMQRHAPFKFEFEACTINYGMPNESYDFLSKHCEEYDIKHTVYDTNIFDISHDSIRENSSFCSYFSRMRRGALYTYAEKGGFNKVALGHHFDDTVESFFMNMFFNGSMRALAPIYKTSRGFHLIRPLIQARETQLRAFAVDNNLQVIGDEACPAMLKDVKMPHARASTKEWLAGLEAENKDIFKMFKASFKHIHDDTFLDPERWERDDI</sequence>
<dbReference type="GO" id="GO:0008033">
    <property type="term" value="P:tRNA processing"/>
    <property type="evidence" value="ECO:0007669"/>
    <property type="project" value="InterPro"/>
</dbReference>
<dbReference type="EMBL" id="FPKX01000032">
    <property type="protein sequence ID" value="SFZ97980.1"/>
    <property type="molecule type" value="Genomic_DNA"/>
</dbReference>
<dbReference type="SUPFAM" id="SSF52402">
    <property type="entry name" value="Adenine nucleotide alpha hydrolases-like"/>
    <property type="match status" value="1"/>
</dbReference>
<gene>
    <name evidence="3" type="ORF">MNB_SV-5-1640</name>
</gene>
<proteinExistence type="predicted"/>
<dbReference type="CDD" id="cd24138">
    <property type="entry name" value="TtcA-like"/>
    <property type="match status" value="1"/>
</dbReference>